<evidence type="ECO:0000313" key="1">
    <source>
        <dbReference type="EMBL" id="MDP9795104.1"/>
    </source>
</evidence>
<sequence>MISELGEANLGWTPTATVVGSGLRAANGVTAAVTPGAPAAPGSGLGSSRALCSADAGSSLGSSTCGAALSLGVPESSAAGSYAAVLTLTLA</sequence>
<protein>
    <submittedName>
        <fullName evidence="1">Uncharacterized protein</fullName>
    </submittedName>
</protein>
<evidence type="ECO:0000313" key="2">
    <source>
        <dbReference type="Proteomes" id="UP001240984"/>
    </source>
</evidence>
<organism evidence="1 2">
    <name type="scientific">Catenuloplanes nepalensis</name>
    <dbReference type="NCBI Taxonomy" id="587533"/>
    <lineage>
        <taxon>Bacteria</taxon>
        <taxon>Bacillati</taxon>
        <taxon>Actinomycetota</taxon>
        <taxon>Actinomycetes</taxon>
        <taxon>Micromonosporales</taxon>
        <taxon>Micromonosporaceae</taxon>
        <taxon>Catenuloplanes</taxon>
    </lineage>
</organism>
<gene>
    <name evidence="1" type="ORF">J2S43_003616</name>
</gene>
<dbReference type="RefSeq" id="WP_306830641.1">
    <property type="nucleotide sequence ID" value="NZ_JAUSRA010000001.1"/>
</dbReference>
<comment type="caution">
    <text evidence="1">The sequence shown here is derived from an EMBL/GenBank/DDBJ whole genome shotgun (WGS) entry which is preliminary data.</text>
</comment>
<accession>A0ABT9MUJ4</accession>
<dbReference type="Proteomes" id="UP001240984">
    <property type="component" value="Unassembled WGS sequence"/>
</dbReference>
<proteinExistence type="predicted"/>
<name>A0ABT9MUJ4_9ACTN</name>
<keyword evidence="2" id="KW-1185">Reference proteome</keyword>
<dbReference type="EMBL" id="JAUSRA010000001">
    <property type="protein sequence ID" value="MDP9795104.1"/>
    <property type="molecule type" value="Genomic_DNA"/>
</dbReference>
<reference evidence="1 2" key="1">
    <citation type="submission" date="2023-07" db="EMBL/GenBank/DDBJ databases">
        <title>Sequencing the genomes of 1000 actinobacteria strains.</title>
        <authorList>
            <person name="Klenk H.-P."/>
        </authorList>
    </citation>
    <scope>NUCLEOTIDE SEQUENCE [LARGE SCALE GENOMIC DNA]</scope>
    <source>
        <strain evidence="1 2">DSM 44710</strain>
    </source>
</reference>